<keyword evidence="2" id="KW-0812">Transmembrane</keyword>
<proteinExistence type="predicted"/>
<evidence type="ECO:0000256" key="2">
    <source>
        <dbReference type="SAM" id="Phobius"/>
    </source>
</evidence>
<evidence type="ECO:0000256" key="1">
    <source>
        <dbReference type="SAM" id="MobiDB-lite"/>
    </source>
</evidence>
<feature type="transmembrane region" description="Helical" evidence="2">
    <location>
        <begin position="159"/>
        <end position="177"/>
    </location>
</feature>
<name>A0A7S4KLJ7_GUITH</name>
<feature type="transmembrane region" description="Helical" evidence="2">
    <location>
        <begin position="130"/>
        <end position="152"/>
    </location>
</feature>
<gene>
    <name evidence="3" type="ORF">GTHE00462_LOCUS14716</name>
</gene>
<keyword evidence="2" id="KW-0472">Membrane</keyword>
<dbReference type="EMBL" id="HBKN01018665">
    <property type="protein sequence ID" value="CAE2298628.1"/>
    <property type="molecule type" value="Transcribed_RNA"/>
</dbReference>
<reference evidence="3" key="1">
    <citation type="submission" date="2021-01" db="EMBL/GenBank/DDBJ databases">
        <authorList>
            <person name="Corre E."/>
            <person name="Pelletier E."/>
            <person name="Niang G."/>
            <person name="Scheremetjew M."/>
            <person name="Finn R."/>
            <person name="Kale V."/>
            <person name="Holt S."/>
            <person name="Cochrane G."/>
            <person name="Meng A."/>
            <person name="Brown T."/>
            <person name="Cohen L."/>
        </authorList>
    </citation>
    <scope>NUCLEOTIDE SEQUENCE</scope>
    <source>
        <strain evidence="3">CCMP 2712</strain>
    </source>
</reference>
<feature type="transmembrane region" description="Helical" evidence="2">
    <location>
        <begin position="90"/>
        <end position="110"/>
    </location>
</feature>
<organism evidence="3">
    <name type="scientific">Guillardia theta</name>
    <name type="common">Cryptophyte</name>
    <name type="synonym">Cryptomonas phi</name>
    <dbReference type="NCBI Taxonomy" id="55529"/>
    <lineage>
        <taxon>Eukaryota</taxon>
        <taxon>Cryptophyceae</taxon>
        <taxon>Pyrenomonadales</taxon>
        <taxon>Geminigeraceae</taxon>
        <taxon>Guillardia</taxon>
    </lineage>
</organism>
<feature type="compositionally biased region" description="Polar residues" evidence="1">
    <location>
        <begin position="1"/>
        <end position="10"/>
    </location>
</feature>
<sequence>MQFYYNSGIPQRQRRTRDGRHSSVNRDVPAFLSFPDGSHSLGVISQHGDVETEARGDHHSGSLNGPFIVWADPVQRGSADRSGDYQQLQMFFHATVGLNILLNALFFFDLMRYTYNKDILSPDRVSPPSMAMPIASFILCVLFKLIGAWGVFKKKIRYISIFISFVLFFSLVNLLWIATSPQLAGVFIDILLVLFAHRVRARLMGEWFSATR</sequence>
<protein>
    <submittedName>
        <fullName evidence="3">Uncharacterized protein</fullName>
    </submittedName>
</protein>
<feature type="region of interest" description="Disordered" evidence="1">
    <location>
        <begin position="1"/>
        <end position="23"/>
    </location>
</feature>
<evidence type="ECO:0000313" key="3">
    <source>
        <dbReference type="EMBL" id="CAE2298628.1"/>
    </source>
</evidence>
<dbReference type="AlphaFoldDB" id="A0A7S4KLJ7"/>
<feature type="transmembrane region" description="Helical" evidence="2">
    <location>
        <begin position="183"/>
        <end position="199"/>
    </location>
</feature>
<accession>A0A7S4KLJ7</accession>
<keyword evidence="2" id="KW-1133">Transmembrane helix</keyword>